<dbReference type="GO" id="GO:0016747">
    <property type="term" value="F:acyltransferase activity, transferring groups other than amino-acyl groups"/>
    <property type="evidence" value="ECO:0007669"/>
    <property type="project" value="InterPro"/>
</dbReference>
<dbReference type="Pfam" id="PF00583">
    <property type="entry name" value="Acetyltransf_1"/>
    <property type="match status" value="1"/>
</dbReference>
<organism evidence="4 5">
    <name type="scientific">Anaerofilum hominis</name>
    <dbReference type="NCBI Taxonomy" id="2763016"/>
    <lineage>
        <taxon>Bacteria</taxon>
        <taxon>Bacillati</taxon>
        <taxon>Bacillota</taxon>
        <taxon>Clostridia</taxon>
        <taxon>Eubacteriales</taxon>
        <taxon>Oscillospiraceae</taxon>
        <taxon>Anaerofilum</taxon>
    </lineage>
</organism>
<dbReference type="PANTHER" id="PTHR43877:SF1">
    <property type="entry name" value="ACETYLTRANSFERASE"/>
    <property type="match status" value="1"/>
</dbReference>
<proteinExistence type="predicted"/>
<comment type="caution">
    <text evidence="4">The sequence shown here is derived from an EMBL/GenBank/DDBJ whole genome shotgun (WGS) entry which is preliminary data.</text>
</comment>
<dbReference type="InterPro" id="IPR050832">
    <property type="entry name" value="Bact_Acetyltransf"/>
</dbReference>
<dbReference type="SUPFAM" id="SSF55729">
    <property type="entry name" value="Acyl-CoA N-acyltransferases (Nat)"/>
    <property type="match status" value="1"/>
</dbReference>
<protein>
    <submittedName>
        <fullName evidence="4">GNAT family N-acetyltransferase</fullName>
    </submittedName>
</protein>
<dbReference type="InterPro" id="IPR016181">
    <property type="entry name" value="Acyl_CoA_acyltransferase"/>
</dbReference>
<dbReference type="CDD" id="cd04301">
    <property type="entry name" value="NAT_SF"/>
    <property type="match status" value="1"/>
</dbReference>
<gene>
    <name evidence="4" type="ORF">H8S23_09935</name>
</gene>
<keyword evidence="5" id="KW-1185">Reference proteome</keyword>
<dbReference type="EMBL" id="JACONZ010000003">
    <property type="protein sequence ID" value="MBC5581827.1"/>
    <property type="molecule type" value="Genomic_DNA"/>
</dbReference>
<feature type="domain" description="N-acetyltransferase" evidence="3">
    <location>
        <begin position="1"/>
        <end position="159"/>
    </location>
</feature>
<dbReference type="InterPro" id="IPR000182">
    <property type="entry name" value="GNAT_dom"/>
</dbReference>
<keyword evidence="2" id="KW-0012">Acyltransferase</keyword>
<dbReference type="RefSeq" id="WP_186888189.1">
    <property type="nucleotide sequence ID" value="NZ_JACONZ010000003.1"/>
</dbReference>
<evidence type="ECO:0000256" key="2">
    <source>
        <dbReference type="ARBA" id="ARBA00023315"/>
    </source>
</evidence>
<dbReference type="PROSITE" id="PS51186">
    <property type="entry name" value="GNAT"/>
    <property type="match status" value="1"/>
</dbReference>
<dbReference type="Gene3D" id="3.40.630.30">
    <property type="match status" value="1"/>
</dbReference>
<evidence type="ECO:0000313" key="5">
    <source>
        <dbReference type="Proteomes" id="UP000659630"/>
    </source>
</evidence>
<name>A0A923L1D8_9FIRM</name>
<evidence type="ECO:0000256" key="1">
    <source>
        <dbReference type="ARBA" id="ARBA00022679"/>
    </source>
</evidence>
<sequence>MIRPVRREELEACAALVRESFATVAPQYGITRETAPRHTSFLPARRLFDQYDRGEPMYLYEHERRAAGYCSLSPGGEEGACELNHLAVLPACRHLGIGKALVDHAVREARAMGCRKMEISIIEENTVLKNWYQAQGFVPVRTQKFDFFPFTCGYLELAL</sequence>
<keyword evidence="1" id="KW-0808">Transferase</keyword>
<reference evidence="4" key="1">
    <citation type="submission" date="2020-08" db="EMBL/GenBank/DDBJ databases">
        <title>Genome public.</title>
        <authorList>
            <person name="Liu C."/>
            <person name="Sun Q."/>
        </authorList>
    </citation>
    <scope>NUCLEOTIDE SEQUENCE</scope>
    <source>
        <strain evidence="4">BX8</strain>
    </source>
</reference>
<accession>A0A923L1D8</accession>
<dbReference type="PANTHER" id="PTHR43877">
    <property type="entry name" value="AMINOALKYLPHOSPHONATE N-ACETYLTRANSFERASE-RELATED-RELATED"/>
    <property type="match status" value="1"/>
</dbReference>
<dbReference type="AlphaFoldDB" id="A0A923L1D8"/>
<dbReference type="Proteomes" id="UP000659630">
    <property type="component" value="Unassembled WGS sequence"/>
</dbReference>
<evidence type="ECO:0000313" key="4">
    <source>
        <dbReference type="EMBL" id="MBC5581827.1"/>
    </source>
</evidence>
<evidence type="ECO:0000259" key="3">
    <source>
        <dbReference type="PROSITE" id="PS51186"/>
    </source>
</evidence>